<gene>
    <name evidence="1" type="ORF">DEO72_LG8g1479</name>
</gene>
<reference evidence="1 2" key="1">
    <citation type="submission" date="2019-04" db="EMBL/GenBank/DDBJ databases">
        <title>An improved genome assembly and genetic linkage map for asparagus bean, Vigna unguiculata ssp. sesquipedialis.</title>
        <authorList>
            <person name="Xia Q."/>
            <person name="Zhang R."/>
            <person name="Dong Y."/>
        </authorList>
    </citation>
    <scope>NUCLEOTIDE SEQUENCE [LARGE SCALE GENOMIC DNA]</scope>
    <source>
        <tissue evidence="1">Leaf</tissue>
    </source>
</reference>
<evidence type="ECO:0000313" key="1">
    <source>
        <dbReference type="EMBL" id="QCE03455.1"/>
    </source>
</evidence>
<evidence type="ECO:0000313" key="2">
    <source>
        <dbReference type="Proteomes" id="UP000501690"/>
    </source>
</evidence>
<protein>
    <submittedName>
        <fullName evidence="1">Uncharacterized protein</fullName>
    </submittedName>
</protein>
<dbReference type="EMBL" id="CP039352">
    <property type="protein sequence ID" value="QCE03455.1"/>
    <property type="molecule type" value="Genomic_DNA"/>
</dbReference>
<keyword evidence="2" id="KW-1185">Reference proteome</keyword>
<organism evidence="1 2">
    <name type="scientific">Vigna unguiculata</name>
    <name type="common">Cowpea</name>
    <dbReference type="NCBI Taxonomy" id="3917"/>
    <lineage>
        <taxon>Eukaryota</taxon>
        <taxon>Viridiplantae</taxon>
        <taxon>Streptophyta</taxon>
        <taxon>Embryophyta</taxon>
        <taxon>Tracheophyta</taxon>
        <taxon>Spermatophyta</taxon>
        <taxon>Magnoliopsida</taxon>
        <taxon>eudicotyledons</taxon>
        <taxon>Gunneridae</taxon>
        <taxon>Pentapetalae</taxon>
        <taxon>rosids</taxon>
        <taxon>fabids</taxon>
        <taxon>Fabales</taxon>
        <taxon>Fabaceae</taxon>
        <taxon>Papilionoideae</taxon>
        <taxon>50 kb inversion clade</taxon>
        <taxon>NPAAA clade</taxon>
        <taxon>indigoferoid/millettioid clade</taxon>
        <taxon>Phaseoleae</taxon>
        <taxon>Vigna</taxon>
    </lineage>
</organism>
<dbReference type="AlphaFoldDB" id="A0A4D6MU75"/>
<proteinExistence type="predicted"/>
<accession>A0A4D6MU75</accession>
<name>A0A4D6MU75_VIGUN</name>
<sequence>MVYETLGDISRVRCWSILGVVAQNGGLDNNNGLRLSTKDVEHGLHGGDHGWNYGGSVNWVFRVRTVVEKSGQSLGLDAPPDDVGTAAKRHLRTGTHLMFVLKVWRFGTLMILYKAV</sequence>
<dbReference type="Proteomes" id="UP000501690">
    <property type="component" value="Linkage Group LG8"/>
</dbReference>